<comment type="caution">
    <text evidence="1">The sequence shown here is derived from an EMBL/GenBank/DDBJ whole genome shotgun (WGS) entry which is preliminary data.</text>
</comment>
<dbReference type="InterPro" id="IPR025322">
    <property type="entry name" value="PADRE_dom"/>
</dbReference>
<sequence>MGNTLGGKKTTKVMKIDGETFKLRTPVKAGEVMKNHPGLVLLESEEVKHYGIRAKPLQEHKELEPKRLYFLVKIPKESTVVPRRVRSGINMSAKDRLESLALSRRSVSDLTIMKPLAQSNLDGGGVRVKMRLPKKEVEKLMQCSKDEAEVAEKIMGLCMGNNNNGISESKHEIEEVGERMLFQEQLMHWNRGRGRLGESSKAREKRVSFMPISEGGGPVVVVS</sequence>
<keyword evidence="2" id="KW-1185">Reference proteome</keyword>
<dbReference type="EMBL" id="JAYWIO010000003">
    <property type="protein sequence ID" value="KAK7273804.1"/>
    <property type="molecule type" value="Genomic_DNA"/>
</dbReference>
<dbReference type="PANTHER" id="PTHR33148">
    <property type="entry name" value="PLASTID MOVEMENT IMPAIRED PROTEIN-RELATED"/>
    <property type="match status" value="1"/>
</dbReference>
<dbReference type="Pfam" id="PF14009">
    <property type="entry name" value="PADRE"/>
    <property type="match status" value="1"/>
</dbReference>
<dbReference type="Proteomes" id="UP001372338">
    <property type="component" value="Unassembled WGS sequence"/>
</dbReference>
<evidence type="ECO:0000313" key="1">
    <source>
        <dbReference type="EMBL" id="KAK7273804.1"/>
    </source>
</evidence>
<protein>
    <recommendedName>
        <fullName evidence="3">Plastid movement impaired protein</fullName>
    </recommendedName>
</protein>
<evidence type="ECO:0008006" key="3">
    <source>
        <dbReference type="Google" id="ProtNLM"/>
    </source>
</evidence>
<organism evidence="1 2">
    <name type="scientific">Crotalaria pallida</name>
    <name type="common">Smooth rattlebox</name>
    <name type="synonym">Crotalaria striata</name>
    <dbReference type="NCBI Taxonomy" id="3830"/>
    <lineage>
        <taxon>Eukaryota</taxon>
        <taxon>Viridiplantae</taxon>
        <taxon>Streptophyta</taxon>
        <taxon>Embryophyta</taxon>
        <taxon>Tracheophyta</taxon>
        <taxon>Spermatophyta</taxon>
        <taxon>Magnoliopsida</taxon>
        <taxon>eudicotyledons</taxon>
        <taxon>Gunneridae</taxon>
        <taxon>Pentapetalae</taxon>
        <taxon>rosids</taxon>
        <taxon>fabids</taxon>
        <taxon>Fabales</taxon>
        <taxon>Fabaceae</taxon>
        <taxon>Papilionoideae</taxon>
        <taxon>50 kb inversion clade</taxon>
        <taxon>genistoids sensu lato</taxon>
        <taxon>core genistoids</taxon>
        <taxon>Crotalarieae</taxon>
        <taxon>Crotalaria</taxon>
    </lineage>
</organism>
<evidence type="ECO:0000313" key="2">
    <source>
        <dbReference type="Proteomes" id="UP001372338"/>
    </source>
</evidence>
<accession>A0AAN9ID43</accession>
<name>A0AAN9ID43_CROPI</name>
<reference evidence="1 2" key="1">
    <citation type="submission" date="2024-01" db="EMBL/GenBank/DDBJ databases">
        <title>The genomes of 5 underutilized Papilionoideae crops provide insights into root nodulation and disease resistanc.</title>
        <authorList>
            <person name="Yuan L."/>
        </authorList>
    </citation>
    <scope>NUCLEOTIDE SEQUENCE [LARGE SCALE GENOMIC DNA]</scope>
    <source>
        <strain evidence="1">ZHUSHIDOU_FW_LH</strain>
        <tissue evidence="1">Leaf</tissue>
    </source>
</reference>
<proteinExistence type="predicted"/>
<gene>
    <name evidence="1" type="ORF">RIF29_14867</name>
</gene>
<dbReference type="AlphaFoldDB" id="A0AAN9ID43"/>
<dbReference type="PANTHER" id="PTHR33148:SF3">
    <property type="entry name" value="DUF4228 DOMAIN PROTEIN"/>
    <property type="match status" value="1"/>
</dbReference>